<keyword evidence="8" id="KW-1185">Reference proteome</keyword>
<feature type="domain" description="HTH tetR-type" evidence="6">
    <location>
        <begin position="6"/>
        <end position="66"/>
    </location>
</feature>
<evidence type="ECO:0000256" key="3">
    <source>
        <dbReference type="ARBA" id="ARBA00023125"/>
    </source>
</evidence>
<evidence type="ECO:0000256" key="4">
    <source>
        <dbReference type="ARBA" id="ARBA00023163"/>
    </source>
</evidence>
<keyword evidence="4" id="KW-0804">Transcription</keyword>
<keyword evidence="1" id="KW-0678">Repressor</keyword>
<dbReference type="EMBL" id="QEIN01000217">
    <property type="protein sequence ID" value="RCV52561.1"/>
    <property type="molecule type" value="Genomic_DNA"/>
</dbReference>
<dbReference type="PANTHER" id="PTHR30055">
    <property type="entry name" value="HTH-TYPE TRANSCRIPTIONAL REGULATOR RUTR"/>
    <property type="match status" value="1"/>
</dbReference>
<evidence type="ECO:0000313" key="7">
    <source>
        <dbReference type="EMBL" id="RCV52561.1"/>
    </source>
</evidence>
<dbReference type="InterPro" id="IPR050109">
    <property type="entry name" value="HTH-type_TetR-like_transc_reg"/>
</dbReference>
<organism evidence="7 8">
    <name type="scientific">Marinitenerispora sediminis</name>
    <dbReference type="NCBI Taxonomy" id="1931232"/>
    <lineage>
        <taxon>Bacteria</taxon>
        <taxon>Bacillati</taxon>
        <taxon>Actinomycetota</taxon>
        <taxon>Actinomycetes</taxon>
        <taxon>Streptosporangiales</taxon>
        <taxon>Nocardiopsidaceae</taxon>
        <taxon>Marinitenerispora</taxon>
    </lineage>
</organism>
<dbReference type="InterPro" id="IPR039538">
    <property type="entry name" value="BetI_C"/>
</dbReference>
<evidence type="ECO:0000256" key="1">
    <source>
        <dbReference type="ARBA" id="ARBA00022491"/>
    </source>
</evidence>
<feature type="DNA-binding region" description="H-T-H motif" evidence="5">
    <location>
        <begin position="29"/>
        <end position="48"/>
    </location>
</feature>
<dbReference type="InterPro" id="IPR001647">
    <property type="entry name" value="HTH_TetR"/>
</dbReference>
<dbReference type="Pfam" id="PF13977">
    <property type="entry name" value="TetR_C_6"/>
    <property type="match status" value="1"/>
</dbReference>
<evidence type="ECO:0000313" key="8">
    <source>
        <dbReference type="Proteomes" id="UP000253318"/>
    </source>
</evidence>
<comment type="caution">
    <text evidence="7">The sequence shown here is derived from an EMBL/GenBank/DDBJ whole genome shotgun (WGS) entry which is preliminary data.</text>
</comment>
<evidence type="ECO:0000256" key="2">
    <source>
        <dbReference type="ARBA" id="ARBA00023015"/>
    </source>
</evidence>
<proteinExistence type="predicted"/>
<gene>
    <name evidence="7" type="ORF">DEF24_21840</name>
</gene>
<dbReference type="GO" id="GO:0000976">
    <property type="term" value="F:transcription cis-regulatory region binding"/>
    <property type="evidence" value="ECO:0007669"/>
    <property type="project" value="TreeGrafter"/>
</dbReference>
<evidence type="ECO:0000256" key="5">
    <source>
        <dbReference type="PROSITE-ProRule" id="PRU00335"/>
    </source>
</evidence>
<dbReference type="InterPro" id="IPR009057">
    <property type="entry name" value="Homeodomain-like_sf"/>
</dbReference>
<reference evidence="7 8" key="1">
    <citation type="submission" date="2018-04" db="EMBL/GenBank/DDBJ databases">
        <title>Novel actinobacteria from marine sediment.</title>
        <authorList>
            <person name="Ng Z.Y."/>
            <person name="Tan G.Y.A."/>
        </authorList>
    </citation>
    <scope>NUCLEOTIDE SEQUENCE [LARGE SCALE GENOMIC DNA]</scope>
    <source>
        <strain evidence="7 8">TPS81</strain>
    </source>
</reference>
<keyword evidence="3 5" id="KW-0238">DNA-binding</keyword>
<keyword evidence="2" id="KW-0805">Transcription regulation</keyword>
<dbReference type="Gene3D" id="1.10.357.10">
    <property type="entry name" value="Tetracycline Repressor, domain 2"/>
    <property type="match status" value="1"/>
</dbReference>
<dbReference type="GO" id="GO:0003700">
    <property type="term" value="F:DNA-binding transcription factor activity"/>
    <property type="evidence" value="ECO:0007669"/>
    <property type="project" value="TreeGrafter"/>
</dbReference>
<protein>
    <submittedName>
        <fullName evidence="7">TetR family transcriptional regulator</fullName>
    </submittedName>
</protein>
<dbReference type="RefSeq" id="WP_114400308.1">
    <property type="nucleotide sequence ID" value="NZ_QEIM01000206.1"/>
</dbReference>
<dbReference type="SUPFAM" id="SSF48498">
    <property type="entry name" value="Tetracyclin repressor-like, C-terminal domain"/>
    <property type="match status" value="1"/>
</dbReference>
<dbReference type="Proteomes" id="UP000253318">
    <property type="component" value="Unassembled WGS sequence"/>
</dbReference>
<dbReference type="Pfam" id="PF00440">
    <property type="entry name" value="TetR_N"/>
    <property type="match status" value="1"/>
</dbReference>
<evidence type="ECO:0000259" key="6">
    <source>
        <dbReference type="PROSITE" id="PS50977"/>
    </source>
</evidence>
<sequence length="213" mass="23412">MERATGSGRRRVAEALWATIVREGVGGVSVRAVAAEAGVTGGTVQYYFRTRAEMLRYAMELIAERVERRLSAMPRSGPAREWTRAILLELLPLDAERHHEFSVWLAFSAYAGTDPALADLKRRTAARQRELYRHLIRARRASAEHPETGSRAISDAVEEAEAAILHAVVDGLALHLADLGIDEAAALGPHLLDHHLARSIDAPRTPEGFRPEG</sequence>
<dbReference type="OrthoDB" id="9816296at2"/>
<dbReference type="SUPFAM" id="SSF46689">
    <property type="entry name" value="Homeodomain-like"/>
    <property type="match status" value="1"/>
</dbReference>
<dbReference type="PANTHER" id="PTHR30055:SF234">
    <property type="entry name" value="HTH-TYPE TRANSCRIPTIONAL REGULATOR BETI"/>
    <property type="match status" value="1"/>
</dbReference>
<dbReference type="InterPro" id="IPR036271">
    <property type="entry name" value="Tet_transcr_reg_TetR-rel_C_sf"/>
</dbReference>
<dbReference type="PROSITE" id="PS50977">
    <property type="entry name" value="HTH_TETR_2"/>
    <property type="match status" value="1"/>
</dbReference>
<dbReference type="AlphaFoldDB" id="A0A368T0C6"/>
<name>A0A368T0C6_9ACTN</name>
<accession>A0A368T0C6</accession>